<keyword evidence="3 7" id="KW-0479">Metal-binding</keyword>
<feature type="domain" description="Thiamine pyrophosphate enzyme N-terminal TPP-binding" evidence="9">
    <location>
        <begin position="16"/>
        <end position="127"/>
    </location>
</feature>
<comment type="function">
    <text evidence="7">Catalyzes the thiamine diphosphate-dependent decarboxylation of 2-oxoglutarate and the subsequent addition of the resulting succinic semialdehyde-thiamine pyrophosphate anion to isochorismate to yield 2-succinyl-5-enolpyruvyl-6-hydroxy-3-cyclohexene-1-carboxylate (SEPHCHC).</text>
</comment>
<dbReference type="GO" id="GO:0030145">
    <property type="term" value="F:manganese ion binding"/>
    <property type="evidence" value="ECO:0007669"/>
    <property type="project" value="UniProtKB-UniRule"/>
</dbReference>
<dbReference type="Gene3D" id="3.40.50.970">
    <property type="match status" value="2"/>
</dbReference>
<dbReference type="PANTHER" id="PTHR42916">
    <property type="entry name" value="2-SUCCINYL-5-ENOLPYRUVYL-6-HYDROXY-3-CYCLOHEXENE-1-CARBOXYLATE SYNTHASE"/>
    <property type="match status" value="1"/>
</dbReference>
<dbReference type="FunFam" id="3.40.50.970:FF:000029">
    <property type="entry name" value="2-succinyl-5-enolpyruvyl-6-hydroxy-3-cyclohexene-1-carboxylate synthase"/>
    <property type="match status" value="1"/>
</dbReference>
<dbReference type="FunFam" id="3.40.50.1220:FF:000010">
    <property type="entry name" value="2-succinyl-5-enolpyruvyl-6-hydroxy-3-cyclohexene-1-carboxylate synthase"/>
    <property type="match status" value="1"/>
</dbReference>
<dbReference type="NCBIfam" id="TIGR00173">
    <property type="entry name" value="menD"/>
    <property type="match status" value="1"/>
</dbReference>
<dbReference type="PATRIC" id="fig|913082.3.peg.2857"/>
<dbReference type="UniPathway" id="UPA00079"/>
<keyword evidence="2 7" id="KW-0808">Transferase</keyword>
<dbReference type="PANTHER" id="PTHR42916:SF1">
    <property type="entry name" value="PROTEIN PHYLLO, CHLOROPLASTIC"/>
    <property type="match status" value="1"/>
</dbReference>
<comment type="subunit">
    <text evidence="7">Homodimer.</text>
</comment>
<dbReference type="GO" id="GO:0030976">
    <property type="term" value="F:thiamine pyrophosphate binding"/>
    <property type="evidence" value="ECO:0007669"/>
    <property type="project" value="UniProtKB-UniRule"/>
</dbReference>
<dbReference type="Pfam" id="PF16582">
    <property type="entry name" value="TPP_enzyme_M_2"/>
    <property type="match status" value="1"/>
</dbReference>
<comment type="cofactor">
    <cofactor evidence="7">
        <name>Mg(2+)</name>
        <dbReference type="ChEBI" id="CHEBI:18420"/>
    </cofactor>
    <cofactor evidence="7">
        <name>Mn(2+)</name>
        <dbReference type="ChEBI" id="CHEBI:29035"/>
    </cofactor>
</comment>
<evidence type="ECO:0000256" key="1">
    <source>
        <dbReference type="ARBA" id="ARBA00022428"/>
    </source>
</evidence>
<dbReference type="InterPro" id="IPR032264">
    <property type="entry name" value="MenD_middle"/>
</dbReference>
<dbReference type="UniPathway" id="UPA01057">
    <property type="reaction ID" value="UER00164"/>
</dbReference>
<evidence type="ECO:0000256" key="4">
    <source>
        <dbReference type="ARBA" id="ARBA00022842"/>
    </source>
</evidence>
<dbReference type="InterPro" id="IPR004433">
    <property type="entry name" value="MenaQ_synth_MenD"/>
</dbReference>
<comment type="pathway">
    <text evidence="7">Quinol/quinone metabolism; menaquinone biosynthesis.</text>
</comment>
<comment type="cofactor">
    <cofactor evidence="7">
        <name>thiamine diphosphate</name>
        <dbReference type="ChEBI" id="CHEBI:58937"/>
    </cofactor>
    <text evidence="7">Binds 1 thiamine pyrophosphate per subunit.</text>
</comment>
<keyword evidence="5 7" id="KW-0786">Thiamine pyrophosphate</keyword>
<dbReference type="HAMAP" id="MF_01659">
    <property type="entry name" value="MenD"/>
    <property type="match status" value="1"/>
</dbReference>
<evidence type="ECO:0000256" key="7">
    <source>
        <dbReference type="HAMAP-Rule" id="MF_01659"/>
    </source>
</evidence>
<comment type="pathway">
    <text evidence="7">Quinol/quinone metabolism; 1,4-dihydroxy-2-naphthoate biosynthesis; 1,4-dihydroxy-2-naphthoate from chorismate: step 2/7.</text>
</comment>
<dbReference type="PIRSF" id="PIRSF004983">
    <property type="entry name" value="MenD"/>
    <property type="match status" value="1"/>
</dbReference>
<keyword evidence="4 7" id="KW-0460">Magnesium</keyword>
<dbReference type="GO" id="GO:0009234">
    <property type="term" value="P:menaquinone biosynthetic process"/>
    <property type="evidence" value="ECO:0007669"/>
    <property type="project" value="UniProtKB-UniRule"/>
</dbReference>
<evidence type="ECO:0000313" key="12">
    <source>
        <dbReference type="Proteomes" id="UP000005065"/>
    </source>
</evidence>
<protein>
    <recommendedName>
        <fullName evidence="7">2-succinyl-5-enolpyruvyl-6-hydroxy-3-cyclohexene-1-carboxylate synthase</fullName>
        <shortName evidence="7">SEPHCHC synthase</shortName>
        <ecNumber evidence="7">2.2.1.9</ecNumber>
    </recommendedName>
    <alternativeName>
        <fullName evidence="7">Menaquinone biosynthesis protein MenD</fullName>
    </alternativeName>
</protein>
<dbReference type="Gene3D" id="3.40.50.1220">
    <property type="entry name" value="TPP-binding domain"/>
    <property type="match status" value="1"/>
</dbReference>
<comment type="caution">
    <text evidence="11">The sequence shown here is derived from an EMBL/GenBank/DDBJ whole genome shotgun (WGS) entry which is preliminary data.</text>
</comment>
<keyword evidence="6 7" id="KW-0464">Manganese</keyword>
<evidence type="ECO:0000256" key="2">
    <source>
        <dbReference type="ARBA" id="ARBA00022679"/>
    </source>
</evidence>
<dbReference type="Pfam" id="PF02775">
    <property type="entry name" value="TPP_enzyme_C"/>
    <property type="match status" value="1"/>
</dbReference>
<feature type="domain" description="Menaquinone biosynthesis protein MenD middle" evidence="10">
    <location>
        <begin position="191"/>
        <end position="394"/>
    </location>
</feature>
<organism evidence="11 12">
    <name type="scientific">Salmonella enterica subsp. enterica serovar Senftenberg str. A4-543</name>
    <dbReference type="NCBI Taxonomy" id="913082"/>
    <lineage>
        <taxon>Bacteria</taxon>
        <taxon>Pseudomonadati</taxon>
        <taxon>Pseudomonadota</taxon>
        <taxon>Gammaproteobacteria</taxon>
        <taxon>Enterobacterales</taxon>
        <taxon>Enterobacteriaceae</taxon>
        <taxon>Salmonella</taxon>
    </lineage>
</organism>
<dbReference type="Pfam" id="PF02776">
    <property type="entry name" value="TPP_enzyme_N"/>
    <property type="match status" value="1"/>
</dbReference>
<dbReference type="GO" id="GO:0000287">
    <property type="term" value="F:magnesium ion binding"/>
    <property type="evidence" value="ECO:0007669"/>
    <property type="project" value="UniProtKB-UniRule"/>
</dbReference>
<evidence type="ECO:0000313" key="11">
    <source>
        <dbReference type="EMBL" id="EHC85541.1"/>
    </source>
</evidence>
<evidence type="ECO:0000256" key="3">
    <source>
        <dbReference type="ARBA" id="ARBA00022723"/>
    </source>
</evidence>
<dbReference type="CDD" id="cd02009">
    <property type="entry name" value="TPP_SHCHC_synthase"/>
    <property type="match status" value="1"/>
</dbReference>
<dbReference type="SUPFAM" id="SSF52518">
    <property type="entry name" value="Thiamin diphosphate-binding fold (THDP-binding)"/>
    <property type="match status" value="2"/>
</dbReference>
<evidence type="ECO:0000256" key="5">
    <source>
        <dbReference type="ARBA" id="ARBA00023052"/>
    </source>
</evidence>
<evidence type="ECO:0000259" key="8">
    <source>
        <dbReference type="Pfam" id="PF02775"/>
    </source>
</evidence>
<accession>G5R2S1</accession>
<reference evidence="11 12" key="1">
    <citation type="journal article" date="2011" name="BMC Genomics">
        <title>Genome sequencing reveals diversification of virulence factor content and possible host adaptation in distinct subpopulations of Salmonella enterica.</title>
        <authorList>
            <person name="den Bakker H.C."/>
            <person name="Moreno Switt A.I."/>
            <person name="Govoni G."/>
            <person name="Cummings C.A."/>
            <person name="Ranieri M.L."/>
            <person name="Degoricija L."/>
            <person name="Hoelzer K."/>
            <person name="Rodriguez-Rivera L.D."/>
            <person name="Brown S."/>
            <person name="Bolchacova E."/>
            <person name="Furtado M.R."/>
            <person name="Wiedmann M."/>
        </authorList>
    </citation>
    <scope>NUCLEOTIDE SEQUENCE [LARGE SCALE GENOMIC DNA]</scope>
    <source>
        <strain evidence="11 12">A4-543</strain>
    </source>
</reference>
<comment type="catalytic activity">
    <reaction evidence="7">
        <text>isochorismate + 2-oxoglutarate + H(+) = 5-enolpyruvoyl-6-hydroxy-2-succinyl-cyclohex-3-ene-1-carboxylate + CO2</text>
        <dbReference type="Rhea" id="RHEA:25593"/>
        <dbReference type="ChEBI" id="CHEBI:15378"/>
        <dbReference type="ChEBI" id="CHEBI:16526"/>
        <dbReference type="ChEBI" id="CHEBI:16810"/>
        <dbReference type="ChEBI" id="CHEBI:29780"/>
        <dbReference type="ChEBI" id="CHEBI:58818"/>
        <dbReference type="EC" id="2.2.1.9"/>
    </reaction>
</comment>
<dbReference type="EC" id="2.2.1.9" evidence="7"/>
<dbReference type="GO" id="GO:0070204">
    <property type="term" value="F:2-succinyl-5-enolpyruvyl-6-hydroxy-3-cyclohexene-1-carboxylic-acid synthase activity"/>
    <property type="evidence" value="ECO:0007669"/>
    <property type="project" value="UniProtKB-UniRule"/>
</dbReference>
<dbReference type="CDD" id="cd07037">
    <property type="entry name" value="TPP_PYR_MenD"/>
    <property type="match status" value="1"/>
</dbReference>
<evidence type="ECO:0000259" key="9">
    <source>
        <dbReference type="Pfam" id="PF02776"/>
    </source>
</evidence>
<dbReference type="InterPro" id="IPR012001">
    <property type="entry name" value="Thiamin_PyroP_enz_TPP-bd_dom"/>
</dbReference>
<sequence length="562" mass="62239">MIPDKLMSVSAFNRRWAAVILEALTRHGVRHVCIAPGSRSTPLTLAAAENPAFIHHTHFDERGLGHLALGLAKVSQQPVAVIVTSGTAVANLYPALIEAGLTGEKLILLTADRPPELIDCGANQAIRQAGMFASHPSQTLSLPRPTQDIPARWLVSTIDNALAMLHAGALHINCPFAEPLYGDMNDTGLVWQQRLGDWWQDEKPWLREARRLESDKQRDWFFWRQKRGVVVAGRMSAEEGKKVAQWAQTLGWPLIGDVLSQTGQPLPCADLWLGNAKAVTELQQAQIVVQLGSSLTGKRLLQWQATCEPEEYWVIDNIEGRLDPAHHRGRRLVAKIADWLEMHPAEKRKPWCVEIPRLAELAWQRVVAQRDTFGEAQLAHRIRDYLPEQGQLFVGNSLVVRLIDALSQLPAGYPVYSNRGASGIDGLLSTAAGVQRASAKSTLAIVGDLSALYDLNALALLRQVSAPFVLIVVNNNGGQIFSLLPTPQSKRERFYLMPQNVHFDHAAAMFNLRYHRPENWEELESALAGAWRTPATTVIELVVNDTDGAQTLQQLLAQVSHL</sequence>
<dbReference type="InterPro" id="IPR011766">
    <property type="entry name" value="TPP_enzyme_TPP-bd"/>
</dbReference>
<gene>
    <name evidence="7" type="primary">menD</name>
    <name evidence="11" type="ORF">LTSESEN_3715</name>
</gene>
<feature type="domain" description="Thiamine pyrophosphate enzyme TPP-binding" evidence="8">
    <location>
        <begin position="428"/>
        <end position="540"/>
    </location>
</feature>
<name>G5R2S1_SALSE</name>
<evidence type="ECO:0000259" key="10">
    <source>
        <dbReference type="Pfam" id="PF16582"/>
    </source>
</evidence>
<comment type="similarity">
    <text evidence="7">Belongs to the TPP enzyme family. MenD subfamily.</text>
</comment>
<keyword evidence="1 7" id="KW-0474">Menaquinone biosynthesis</keyword>
<proteinExistence type="inferred from homology"/>
<evidence type="ECO:0000256" key="6">
    <source>
        <dbReference type="ARBA" id="ARBA00023211"/>
    </source>
</evidence>
<dbReference type="AlphaFoldDB" id="G5R2S1"/>
<dbReference type="Proteomes" id="UP000005065">
    <property type="component" value="Unassembled WGS sequence"/>
</dbReference>
<dbReference type="InterPro" id="IPR029061">
    <property type="entry name" value="THDP-binding"/>
</dbReference>
<dbReference type="EMBL" id="AFCU01001219">
    <property type="protein sequence ID" value="EHC85541.1"/>
    <property type="molecule type" value="Genomic_DNA"/>
</dbReference>